<keyword evidence="2" id="KW-1003">Cell membrane</keyword>
<evidence type="ECO:0000313" key="17">
    <source>
        <dbReference type="Proteomes" id="UP000295758"/>
    </source>
</evidence>
<reference evidence="7 16" key="3">
    <citation type="submission" date="2018-04" db="EMBL/GenBank/DDBJ databases">
        <title>Subsurface microbial communities from deep shales in Ohio and West Virginia, USA.</title>
        <authorList>
            <person name="Wrighton K."/>
        </authorList>
    </citation>
    <scope>NUCLEOTIDE SEQUENCE [LARGE SCALE GENOMIC DNA]</scope>
    <source>
        <strain evidence="7 16">MSL28</strain>
    </source>
</reference>
<evidence type="ECO:0000313" key="14">
    <source>
        <dbReference type="Proteomes" id="UP000198945"/>
    </source>
</evidence>
<dbReference type="GO" id="GO:0043190">
    <property type="term" value="C:ATP-binding cassette (ABC) transporter complex"/>
    <property type="evidence" value="ECO:0007669"/>
    <property type="project" value="InterPro"/>
</dbReference>
<reference evidence="10 14" key="2">
    <citation type="submission" date="2016-10" db="EMBL/GenBank/DDBJ databases">
        <authorList>
            <person name="de Groot N.N."/>
        </authorList>
    </citation>
    <scope>NUCLEOTIDE SEQUENCE [LARGE SCALE GENOMIC DNA]</scope>
    <source>
        <strain evidence="10 14">WG7</strain>
    </source>
</reference>
<evidence type="ECO:0000256" key="6">
    <source>
        <dbReference type="SAM" id="Phobius"/>
    </source>
</evidence>
<dbReference type="NCBIfam" id="TIGR02454">
    <property type="entry name" value="ECF_T_CbiQ"/>
    <property type="match status" value="1"/>
</dbReference>
<protein>
    <submittedName>
        <fullName evidence="8">Cobalt/nickel transport system permease protein</fullName>
    </submittedName>
</protein>
<dbReference type="EMBL" id="FNBJ01000028">
    <property type="protein sequence ID" value="SDF86378.1"/>
    <property type="molecule type" value="Genomic_DNA"/>
</dbReference>
<dbReference type="InterPro" id="IPR012809">
    <property type="entry name" value="ECF_CbiQ"/>
</dbReference>
<evidence type="ECO:0000313" key="16">
    <source>
        <dbReference type="Proteomes" id="UP000247389"/>
    </source>
</evidence>
<evidence type="ECO:0000256" key="5">
    <source>
        <dbReference type="ARBA" id="ARBA00023136"/>
    </source>
</evidence>
<organism evidence="8 18">
    <name type="scientific">Halanaerobium congolense</name>
    <dbReference type="NCBI Taxonomy" id="54121"/>
    <lineage>
        <taxon>Bacteria</taxon>
        <taxon>Bacillati</taxon>
        <taxon>Bacillota</taxon>
        <taxon>Clostridia</taxon>
        <taxon>Halanaerobiales</taxon>
        <taxon>Halanaerobiaceae</taxon>
        <taxon>Halanaerobium</taxon>
    </lineage>
</organism>
<evidence type="ECO:0000256" key="4">
    <source>
        <dbReference type="ARBA" id="ARBA00022989"/>
    </source>
</evidence>
<dbReference type="Proteomes" id="UP000198612">
    <property type="component" value="Unassembled WGS sequence"/>
</dbReference>
<keyword evidence="3 6" id="KW-0812">Transmembrane</keyword>
<evidence type="ECO:0000313" key="12">
    <source>
        <dbReference type="EMBL" id="TDS35390.1"/>
    </source>
</evidence>
<dbReference type="Proteomes" id="UP000324896">
    <property type="component" value="Unassembled WGS sequence"/>
</dbReference>
<name>A0A1G6L1W1_9FIRM</name>
<evidence type="ECO:0000313" key="13">
    <source>
        <dbReference type="Proteomes" id="UP000198612"/>
    </source>
</evidence>
<accession>A0A1G6L1W1</accession>
<reference evidence="12 17" key="4">
    <citation type="submission" date="2019-03" db="EMBL/GenBank/DDBJ databases">
        <title>Deep subsurface shale carbon reservoir microbial communities from Ohio and West Virginia, USA.</title>
        <authorList>
            <person name="Wrighton K."/>
        </authorList>
    </citation>
    <scope>NUCLEOTIDE SEQUENCE [LARGE SCALE GENOMIC DNA]</scope>
    <source>
        <strain evidence="12 17">UTICA-S4D12</strain>
    </source>
</reference>
<dbReference type="EMBL" id="FOHG01000027">
    <property type="protein sequence ID" value="SET11951.1"/>
    <property type="molecule type" value="Genomic_DNA"/>
</dbReference>
<feature type="transmembrane region" description="Helical" evidence="6">
    <location>
        <begin position="63"/>
        <end position="85"/>
    </location>
</feature>
<dbReference type="PANTHER" id="PTHR43723">
    <property type="entry name" value="COBALT TRANSPORT PROTEIN CBIQ"/>
    <property type="match status" value="1"/>
</dbReference>
<gene>
    <name evidence="12" type="ORF">BY453_101108</name>
    <name evidence="7" type="ORF">C8C78_11650</name>
    <name evidence="8" type="ORF">SAMN04488597_10583</name>
    <name evidence="9" type="ORF">SAMN04488598_12818</name>
    <name evidence="11" type="ORF">SAMN04515652_12718</name>
    <name evidence="10" type="ORF">SAMN04515654_103117</name>
</gene>
<evidence type="ECO:0000313" key="8">
    <source>
        <dbReference type="EMBL" id="SDC37164.1"/>
    </source>
</evidence>
<dbReference type="CDD" id="cd16914">
    <property type="entry name" value="EcfT"/>
    <property type="match status" value="1"/>
</dbReference>
<dbReference type="Proteomes" id="UP000199519">
    <property type="component" value="Unassembled WGS sequence"/>
</dbReference>
<evidence type="ECO:0000256" key="2">
    <source>
        <dbReference type="ARBA" id="ARBA00022475"/>
    </source>
</evidence>
<evidence type="ECO:0000313" key="15">
    <source>
        <dbReference type="Proteomes" id="UP000199519"/>
    </source>
</evidence>
<evidence type="ECO:0000313" key="10">
    <source>
        <dbReference type="EMBL" id="SDI23646.1"/>
    </source>
</evidence>
<evidence type="ECO:0000256" key="1">
    <source>
        <dbReference type="ARBA" id="ARBA00004651"/>
    </source>
</evidence>
<dbReference type="EMBL" id="QICM01000016">
    <property type="protein sequence ID" value="PXV64814.1"/>
    <property type="molecule type" value="Genomic_DNA"/>
</dbReference>
<proteinExistence type="predicted"/>
<sequence>MIDIDQYAYNNNFSSFHPLEKSFFALLTILITLTANSFMTSIIVISVISLLIITAVGIPFKFYLKLLFIPVSFLIIASITAVFSISRELNNYFFYFELGGWFLGLESKSLNTAALLFLKSFASICCMYFLTLTTPVLEIISVLRKFKLPEIVIELMMLIYRFIFVLLDTADLIRTSQLSRLGYSSIKKSFFSIAKLISNLFIRAYYRAQGLLTALVARGYDGKIRVLEKKYSFSYKNIMMIILFETFLIIVSIFGGGNFV</sequence>
<dbReference type="InterPro" id="IPR003339">
    <property type="entry name" value="ABC/ECF_trnsptr_transmembrane"/>
</dbReference>
<dbReference type="EMBL" id="FMYT01000005">
    <property type="protein sequence ID" value="SDC37164.1"/>
    <property type="molecule type" value="Genomic_DNA"/>
</dbReference>
<keyword evidence="4 6" id="KW-1133">Transmembrane helix</keyword>
<dbReference type="RefSeq" id="WP_089716118.1">
    <property type="nucleotide sequence ID" value="NZ_FMYT01000005.1"/>
</dbReference>
<evidence type="ECO:0000313" key="11">
    <source>
        <dbReference type="EMBL" id="SET11951.1"/>
    </source>
</evidence>
<evidence type="ECO:0000313" key="18">
    <source>
        <dbReference type="Proteomes" id="UP000324896"/>
    </source>
</evidence>
<dbReference type="InterPro" id="IPR052770">
    <property type="entry name" value="Cobalt_transport_CbiQ"/>
</dbReference>
<evidence type="ECO:0000256" key="3">
    <source>
        <dbReference type="ARBA" id="ARBA00022692"/>
    </source>
</evidence>
<dbReference type="Pfam" id="PF02361">
    <property type="entry name" value="CbiQ"/>
    <property type="match status" value="1"/>
</dbReference>
<dbReference type="PANTHER" id="PTHR43723:SF1">
    <property type="entry name" value="COBALT TRANSPORT PROTEIN CBIQ"/>
    <property type="match status" value="1"/>
</dbReference>
<dbReference type="Proteomes" id="UP000295758">
    <property type="component" value="Unassembled WGS sequence"/>
</dbReference>
<keyword evidence="15" id="KW-1185">Reference proteome</keyword>
<keyword evidence="5 6" id="KW-0472">Membrane</keyword>
<feature type="transmembrane region" description="Helical" evidence="6">
    <location>
        <begin position="23"/>
        <end position="56"/>
    </location>
</feature>
<dbReference type="Proteomes" id="UP000247389">
    <property type="component" value="Unassembled WGS sequence"/>
</dbReference>
<dbReference type="EMBL" id="SOAA01000001">
    <property type="protein sequence ID" value="TDS35390.1"/>
    <property type="molecule type" value="Genomic_DNA"/>
</dbReference>
<comment type="subcellular location">
    <subcellularLocation>
        <location evidence="1">Cell membrane</location>
        <topology evidence="1">Multi-pass membrane protein</topology>
    </subcellularLocation>
</comment>
<evidence type="ECO:0000313" key="7">
    <source>
        <dbReference type="EMBL" id="PXV64814.1"/>
    </source>
</evidence>
<dbReference type="EMBL" id="FNEH01000003">
    <property type="protein sequence ID" value="SDI23646.1"/>
    <property type="molecule type" value="Genomic_DNA"/>
</dbReference>
<dbReference type="GO" id="GO:0006824">
    <property type="term" value="P:cobalt ion transport"/>
    <property type="evidence" value="ECO:0007669"/>
    <property type="project" value="InterPro"/>
</dbReference>
<evidence type="ECO:0000313" key="9">
    <source>
        <dbReference type="EMBL" id="SDF86378.1"/>
    </source>
</evidence>
<reference evidence="13 15" key="1">
    <citation type="submission" date="2016-10" db="EMBL/GenBank/DDBJ databases">
        <authorList>
            <person name="Varghese N."/>
            <person name="Submissions S."/>
        </authorList>
    </citation>
    <scope>NUCLEOTIDE SEQUENCE [LARGE SCALE GENOMIC DNA]</scope>
    <source>
        <strain evidence="8 18">WG10</strain>
        <strain evidence="9 15">WG2</strain>
        <strain evidence="11 13">WG5</strain>
    </source>
</reference>
<dbReference type="AlphaFoldDB" id="A0A1G6L1W1"/>
<feature type="transmembrane region" description="Helical" evidence="6">
    <location>
        <begin position="238"/>
        <end position="257"/>
    </location>
</feature>
<dbReference type="Proteomes" id="UP000198945">
    <property type="component" value="Unassembled WGS sequence"/>
</dbReference>